<feature type="binding site" evidence="6">
    <location>
        <position position="37"/>
    </location>
    <ligand>
        <name>FMN</name>
        <dbReference type="ChEBI" id="CHEBI:58210"/>
    </ligand>
</feature>
<feature type="binding site" evidence="6">
    <location>
        <begin position="10"/>
        <end position="12"/>
    </location>
    <ligand>
        <name>FMN</name>
        <dbReference type="ChEBI" id="CHEBI:58210"/>
    </ligand>
</feature>
<accession>A8MCS3</accession>
<keyword evidence="9" id="KW-1185">Reference proteome</keyword>
<dbReference type="GO" id="GO:0016831">
    <property type="term" value="F:carboxy-lyase activity"/>
    <property type="evidence" value="ECO:0007669"/>
    <property type="project" value="TreeGrafter"/>
</dbReference>
<feature type="binding site" evidence="6">
    <location>
        <position position="169"/>
    </location>
    <ligand>
        <name>dimethylallyl phosphate</name>
        <dbReference type="ChEBI" id="CHEBI:88052"/>
    </ligand>
</feature>
<feature type="binding site" evidence="6">
    <location>
        <position position="153"/>
    </location>
    <ligand>
        <name>dimethylallyl phosphate</name>
        <dbReference type="ChEBI" id="CHEBI:88052"/>
    </ligand>
</feature>
<dbReference type="STRING" id="397948.Cmaq_0743"/>
<dbReference type="Proteomes" id="UP000001137">
    <property type="component" value="Chromosome"/>
</dbReference>
<evidence type="ECO:0000256" key="2">
    <source>
        <dbReference type="ARBA" id="ARBA00022630"/>
    </source>
</evidence>
<dbReference type="KEGG" id="cma:Cmaq_0743"/>
<dbReference type="Gene3D" id="3.40.50.1950">
    <property type="entry name" value="Flavin prenyltransferase-like"/>
    <property type="match status" value="1"/>
</dbReference>
<sequence length="186" mass="20192">MRRVVVAVTGASGVVYGLRLLESLRSINDVEVHLVVSKSASKVLQHELGLSIDDLVKLAHRTYDEGELDAPIASGSFNFQAMAIAPCSMKTLAAIAHGYTSNLITRAADVALKERRRLVLLIREAPYSLIHIRNMELVTQAGAIVMPASPPFYGKPRTIDDLINAVVGRVMALMGIENNIYPVWGG</sequence>
<comment type="function">
    <text evidence="6">Flavin prenyltransferase that catalyzes the synthesis of the prenylated FMN cofactor (prenyl-FMN) for 4-hydroxy-3-polyprenylbenzoic acid decarboxylase UbiD. The prenyltransferase is metal-independent and links a dimethylallyl moiety from dimethylallyl monophosphate (DMAP) to the flavin N5 and C6 atoms of FMN.</text>
</comment>
<evidence type="ECO:0000313" key="9">
    <source>
        <dbReference type="Proteomes" id="UP000001137"/>
    </source>
</evidence>
<keyword evidence="4 6" id="KW-0808">Transferase</keyword>
<comment type="caution">
    <text evidence="6">Lacks conserved residue(s) required for the propagation of feature annotation.</text>
</comment>
<keyword evidence="1 6" id="KW-0637">Prenyltransferase</keyword>
<evidence type="ECO:0000256" key="4">
    <source>
        <dbReference type="ARBA" id="ARBA00022679"/>
    </source>
</evidence>
<dbReference type="NCBIfam" id="NF004685">
    <property type="entry name" value="PRK06029.1"/>
    <property type="match status" value="1"/>
</dbReference>
<protein>
    <recommendedName>
        <fullName evidence="6">Flavin prenyltransferase UbiX</fullName>
        <ecNumber evidence="6">2.5.1.129</ecNumber>
    </recommendedName>
</protein>
<dbReference type="FunFam" id="3.40.50.1950:FF:000001">
    <property type="entry name" value="Flavin prenyltransferase UbiX"/>
    <property type="match status" value="1"/>
</dbReference>
<evidence type="ECO:0000256" key="1">
    <source>
        <dbReference type="ARBA" id="ARBA00022602"/>
    </source>
</evidence>
<evidence type="ECO:0000313" key="8">
    <source>
        <dbReference type="EMBL" id="ABW01579.1"/>
    </source>
</evidence>
<dbReference type="AlphaFoldDB" id="A8MCS3"/>
<dbReference type="InterPro" id="IPR003382">
    <property type="entry name" value="Flavoprotein"/>
</dbReference>
<dbReference type="PANTHER" id="PTHR43374:SF1">
    <property type="entry name" value="FLAVIN PRENYLTRANSFERASE PAD1, MITOCHONDRIAL"/>
    <property type="match status" value="1"/>
</dbReference>
<dbReference type="Pfam" id="PF02441">
    <property type="entry name" value="Flavoprotein"/>
    <property type="match status" value="1"/>
</dbReference>
<dbReference type="GO" id="GO:0106141">
    <property type="term" value="F:flavin prenyltransferase activity"/>
    <property type="evidence" value="ECO:0007669"/>
    <property type="project" value="UniProtKB-EC"/>
</dbReference>
<dbReference type="OrthoDB" id="9540at2157"/>
<dbReference type="PANTHER" id="PTHR43374">
    <property type="entry name" value="FLAVIN PRENYLTRANSFERASE"/>
    <property type="match status" value="1"/>
</dbReference>
<name>A8MCS3_CALMQ</name>
<dbReference type="GeneID" id="5708800"/>
<comment type="similarity">
    <text evidence="5 6">Belongs to the UbiX/PAD1 family.</text>
</comment>
<evidence type="ECO:0000256" key="3">
    <source>
        <dbReference type="ARBA" id="ARBA00022643"/>
    </source>
</evidence>
<evidence type="ECO:0000256" key="6">
    <source>
        <dbReference type="HAMAP-Rule" id="MF_01984"/>
    </source>
</evidence>
<dbReference type="NCBIfam" id="TIGR00421">
    <property type="entry name" value="ubiX_pad"/>
    <property type="match status" value="1"/>
</dbReference>
<proteinExistence type="inferred from homology"/>
<gene>
    <name evidence="6" type="primary">ubiX</name>
    <name evidence="8" type="ordered locus">Cmaq_0743</name>
</gene>
<feature type="binding site" evidence="6">
    <location>
        <position position="123"/>
    </location>
    <ligand>
        <name>FMN</name>
        <dbReference type="ChEBI" id="CHEBI:58210"/>
    </ligand>
</feature>
<comment type="catalytic activity">
    <reaction evidence="6">
        <text>dimethylallyl phosphate + FMNH2 = prenylated FMNH2 + phosphate</text>
        <dbReference type="Rhea" id="RHEA:37743"/>
        <dbReference type="ChEBI" id="CHEBI:43474"/>
        <dbReference type="ChEBI" id="CHEBI:57618"/>
        <dbReference type="ChEBI" id="CHEBI:87467"/>
        <dbReference type="ChEBI" id="CHEBI:88052"/>
        <dbReference type="EC" id="2.5.1.129"/>
    </reaction>
</comment>
<feature type="domain" description="Flavoprotein" evidence="7">
    <location>
        <begin position="3"/>
        <end position="172"/>
    </location>
</feature>
<reference evidence="8 9" key="1">
    <citation type="submission" date="2007-10" db="EMBL/GenBank/DDBJ databases">
        <title>Complete sequence of Caldivirga maquilingensis IC-167.</title>
        <authorList>
            <consortium name="US DOE Joint Genome Institute"/>
            <person name="Copeland A."/>
            <person name="Lucas S."/>
            <person name="Lapidus A."/>
            <person name="Barry K."/>
            <person name="Glavina del Rio T."/>
            <person name="Dalin E."/>
            <person name="Tice H."/>
            <person name="Pitluck S."/>
            <person name="Saunders E."/>
            <person name="Brettin T."/>
            <person name="Bruce D."/>
            <person name="Detter J.C."/>
            <person name="Han C."/>
            <person name="Schmutz J."/>
            <person name="Larimer F."/>
            <person name="Land M."/>
            <person name="Hauser L."/>
            <person name="Kyrpides N."/>
            <person name="Ivanova N."/>
            <person name="Biddle J.F."/>
            <person name="Zhang Z."/>
            <person name="Fitz-Gibbon S.T."/>
            <person name="Lowe T.M."/>
            <person name="Saltikov C."/>
            <person name="House C.H."/>
            <person name="Richardson P."/>
        </authorList>
    </citation>
    <scope>NUCLEOTIDE SEQUENCE [LARGE SCALE GENOMIC DNA]</scope>
    <source>
        <strain evidence="9">ATCC 700844 / DSM 13496 / JCM 10307 / IC-167</strain>
    </source>
</reference>
<dbReference type="InterPro" id="IPR004507">
    <property type="entry name" value="UbiX-like"/>
</dbReference>
<feature type="binding site" evidence="6">
    <location>
        <begin position="88"/>
        <end position="91"/>
    </location>
    <ligand>
        <name>FMN</name>
        <dbReference type="ChEBI" id="CHEBI:58210"/>
    </ligand>
</feature>
<dbReference type="InterPro" id="IPR036551">
    <property type="entry name" value="Flavin_trans-like"/>
</dbReference>
<dbReference type="EC" id="2.5.1.129" evidence="6"/>
<dbReference type="HOGENOM" id="CLU_074522_0_1_2"/>
<keyword evidence="2 6" id="KW-0285">Flavoprotein</keyword>
<dbReference type="EMBL" id="CP000852">
    <property type="protein sequence ID" value="ABW01579.1"/>
    <property type="molecule type" value="Genomic_DNA"/>
</dbReference>
<keyword evidence="8" id="KW-0456">Lyase</keyword>
<evidence type="ECO:0000256" key="5">
    <source>
        <dbReference type="ARBA" id="ARBA00060793"/>
    </source>
</evidence>
<dbReference type="eggNOG" id="arCOG01703">
    <property type="taxonomic scope" value="Archaea"/>
</dbReference>
<dbReference type="RefSeq" id="WP_012185799.1">
    <property type="nucleotide sequence ID" value="NC_009954.1"/>
</dbReference>
<keyword evidence="3 6" id="KW-0288">FMN</keyword>
<dbReference type="HAMAP" id="MF_01984">
    <property type="entry name" value="ubiX_pad"/>
    <property type="match status" value="1"/>
</dbReference>
<dbReference type="SUPFAM" id="SSF52507">
    <property type="entry name" value="Homo-oligomeric flavin-containing Cys decarboxylases, HFCD"/>
    <property type="match status" value="1"/>
</dbReference>
<organism evidence="8 9">
    <name type="scientific">Caldivirga maquilingensis (strain ATCC 700844 / DSM 13496 / JCM 10307 / IC-167)</name>
    <dbReference type="NCBI Taxonomy" id="397948"/>
    <lineage>
        <taxon>Archaea</taxon>
        <taxon>Thermoproteota</taxon>
        <taxon>Thermoprotei</taxon>
        <taxon>Thermoproteales</taxon>
        <taxon>Thermoproteaceae</taxon>
        <taxon>Caldivirga</taxon>
    </lineage>
</organism>
<evidence type="ECO:0000259" key="7">
    <source>
        <dbReference type="Pfam" id="PF02441"/>
    </source>
</evidence>